<dbReference type="Proteomes" id="UP000411588">
    <property type="component" value="Unassembled WGS sequence"/>
</dbReference>
<dbReference type="RefSeq" id="WP_236877344.1">
    <property type="nucleotide sequence ID" value="NZ_CAADAN010000010.1"/>
</dbReference>
<organism evidence="1 2">
    <name type="scientific">Clostridioides difficile</name>
    <name type="common">Peptoclostridium difficile</name>
    <dbReference type="NCBI Taxonomy" id="1496"/>
    <lineage>
        <taxon>Bacteria</taxon>
        <taxon>Bacillati</taxon>
        <taxon>Bacillota</taxon>
        <taxon>Clostridia</taxon>
        <taxon>Peptostreptococcales</taxon>
        <taxon>Peptostreptococcaceae</taxon>
        <taxon>Clostridioides</taxon>
    </lineage>
</organism>
<gene>
    <name evidence="1" type="ORF">SAMEA1402399_02733</name>
</gene>
<protein>
    <submittedName>
        <fullName evidence="1">Uncharacterized protein</fullName>
    </submittedName>
</protein>
<accession>A0AB74QDB6</accession>
<name>A0AB74QDB6_CLODI</name>
<sequence>MHLSKKIKKLFLDDKGYYFNSNWKDIHIGIYDTKLGDSLKYITNEYIENMERVKYDYRELKNIEIKLMVCVF</sequence>
<reference evidence="1 2" key="1">
    <citation type="submission" date="2019-02" db="EMBL/GenBank/DDBJ databases">
        <authorList>
            <consortium name="Pathogen Informatics"/>
        </authorList>
    </citation>
    <scope>NUCLEOTIDE SEQUENCE [LARGE SCALE GENOMIC DNA]</scope>
    <source>
        <strain evidence="2">clo34</strain>
    </source>
</reference>
<dbReference type="AlphaFoldDB" id="A0AB74QDB6"/>
<dbReference type="EMBL" id="CAADAN010000010">
    <property type="protein sequence ID" value="VFD33674.1"/>
    <property type="molecule type" value="Genomic_DNA"/>
</dbReference>
<comment type="caution">
    <text evidence="1">The sequence shown here is derived from an EMBL/GenBank/DDBJ whole genome shotgun (WGS) entry which is preliminary data.</text>
</comment>
<proteinExistence type="predicted"/>
<evidence type="ECO:0000313" key="1">
    <source>
        <dbReference type="EMBL" id="VFD33674.1"/>
    </source>
</evidence>
<evidence type="ECO:0000313" key="2">
    <source>
        <dbReference type="Proteomes" id="UP000411588"/>
    </source>
</evidence>